<protein>
    <submittedName>
        <fullName evidence="1">Uncharacterized protein</fullName>
    </submittedName>
</protein>
<accession>A0A1G2V2F5</accession>
<dbReference type="Proteomes" id="UP000177697">
    <property type="component" value="Unassembled WGS sequence"/>
</dbReference>
<proteinExistence type="predicted"/>
<dbReference type="EMBL" id="MHWW01000005">
    <property type="protein sequence ID" value="OHB15797.1"/>
    <property type="molecule type" value="Genomic_DNA"/>
</dbReference>
<gene>
    <name evidence="1" type="ORF">A2431_00845</name>
</gene>
<name>A0A1G2V2F5_9BACT</name>
<reference evidence="1 2" key="1">
    <citation type="journal article" date="2016" name="Nat. Commun.">
        <title>Thousands of microbial genomes shed light on interconnected biogeochemical processes in an aquifer system.</title>
        <authorList>
            <person name="Anantharaman K."/>
            <person name="Brown C.T."/>
            <person name="Hug L.A."/>
            <person name="Sharon I."/>
            <person name="Castelle C.J."/>
            <person name="Probst A.J."/>
            <person name="Thomas B.C."/>
            <person name="Singh A."/>
            <person name="Wilkins M.J."/>
            <person name="Karaoz U."/>
            <person name="Brodie E.L."/>
            <person name="Williams K.H."/>
            <person name="Hubbard S.S."/>
            <person name="Banfield J.F."/>
        </authorList>
    </citation>
    <scope>NUCLEOTIDE SEQUENCE [LARGE SCALE GENOMIC DNA]</scope>
</reference>
<dbReference type="AlphaFoldDB" id="A0A1G2V2F5"/>
<organism evidence="1 2">
    <name type="scientific">Candidatus Zambryskibacteria bacterium RIFOXYC1_FULL_39_10</name>
    <dbReference type="NCBI Taxonomy" id="1802779"/>
    <lineage>
        <taxon>Bacteria</taxon>
        <taxon>Candidatus Zambryskiibacteriota</taxon>
    </lineage>
</organism>
<comment type="caution">
    <text evidence="1">The sequence shown here is derived from an EMBL/GenBank/DDBJ whole genome shotgun (WGS) entry which is preliminary data.</text>
</comment>
<sequence>MGFKEGFNSVFGGKKEEPKIVGEDDLDTRIKDLQATLADIQNNPGHPKEDLRASLGDQLTNLMESREKELKREGNLTN</sequence>
<evidence type="ECO:0000313" key="2">
    <source>
        <dbReference type="Proteomes" id="UP000177697"/>
    </source>
</evidence>
<evidence type="ECO:0000313" key="1">
    <source>
        <dbReference type="EMBL" id="OHB15797.1"/>
    </source>
</evidence>